<evidence type="ECO:0000256" key="1">
    <source>
        <dbReference type="ARBA" id="ARBA00008754"/>
    </source>
</evidence>
<dbReference type="GO" id="GO:0019316">
    <property type="term" value="P:D-allose catabolic process"/>
    <property type="evidence" value="ECO:0007669"/>
    <property type="project" value="TreeGrafter"/>
</dbReference>
<dbReference type="PANTHER" id="PTHR30345:SF0">
    <property type="entry name" value="DNA DAMAGE-REPAIR_TOLERATION PROTEIN DRT102"/>
    <property type="match status" value="1"/>
</dbReference>
<keyword evidence="2" id="KW-0413">Isomerase</keyword>
<dbReference type="GO" id="GO:0009052">
    <property type="term" value="P:pentose-phosphate shunt, non-oxidative branch"/>
    <property type="evidence" value="ECO:0007669"/>
    <property type="project" value="TreeGrafter"/>
</dbReference>
<accession>A0A2H0TXB1</accession>
<dbReference type="Proteomes" id="UP000231530">
    <property type="component" value="Unassembled WGS sequence"/>
</dbReference>
<comment type="similarity">
    <text evidence="1">Belongs to the LacAB/RpiB family.</text>
</comment>
<dbReference type="Pfam" id="PF02502">
    <property type="entry name" value="LacAB_rpiB"/>
    <property type="match status" value="1"/>
</dbReference>
<dbReference type="NCBIfam" id="TIGR00689">
    <property type="entry name" value="rpiB_lacA_lacB"/>
    <property type="match status" value="1"/>
</dbReference>
<dbReference type="EMBL" id="PFBY01000039">
    <property type="protein sequence ID" value="PIR76166.1"/>
    <property type="molecule type" value="Genomic_DNA"/>
</dbReference>
<dbReference type="InterPro" id="IPR036569">
    <property type="entry name" value="RpiB_LacA_LacB_sf"/>
</dbReference>
<dbReference type="PIRSF" id="PIRSF005384">
    <property type="entry name" value="RpiB_LacA_B"/>
    <property type="match status" value="1"/>
</dbReference>
<dbReference type="Gene3D" id="3.40.1400.10">
    <property type="entry name" value="Sugar-phosphate isomerase, RpiB/LacA/LacB"/>
    <property type="match status" value="1"/>
</dbReference>
<proteinExistence type="inferred from homology"/>
<dbReference type="AlphaFoldDB" id="A0A2H0TXB1"/>
<evidence type="ECO:0000313" key="3">
    <source>
        <dbReference type="Proteomes" id="UP000231530"/>
    </source>
</evidence>
<dbReference type="GO" id="GO:0004751">
    <property type="term" value="F:ribose-5-phosphate isomerase activity"/>
    <property type="evidence" value="ECO:0007669"/>
    <property type="project" value="TreeGrafter"/>
</dbReference>
<organism evidence="2 3">
    <name type="scientific">Candidatus Magasanikbacteria bacterium CG10_big_fil_rev_8_21_14_0_10_42_10</name>
    <dbReference type="NCBI Taxonomy" id="1974649"/>
    <lineage>
        <taxon>Bacteria</taxon>
        <taxon>Candidatus Magasanikiibacteriota</taxon>
    </lineage>
</organism>
<sequence>MYTGSLSIASDHGGYKLKKRLVRFIENELKCDVEDMGPHEYEKTDDYPDYVIPLAKKVRKEGGRGIVICRNGIGVCIATNKVQDIRCGIGYNIEVAESMMKDDNTNILALAADHLSEDHAMAVVKKWLETEFSEAEKHVRRLSKVTELETQKD</sequence>
<evidence type="ECO:0000313" key="2">
    <source>
        <dbReference type="EMBL" id="PIR76166.1"/>
    </source>
</evidence>
<comment type="caution">
    <text evidence="2">The sequence shown here is derived from an EMBL/GenBank/DDBJ whole genome shotgun (WGS) entry which is preliminary data.</text>
</comment>
<dbReference type="PANTHER" id="PTHR30345">
    <property type="entry name" value="RIBOSE-5-PHOSPHATE ISOMERASE B"/>
    <property type="match status" value="1"/>
</dbReference>
<protein>
    <submittedName>
        <fullName evidence="2">Ribose-5-phosphate isomerase</fullName>
    </submittedName>
</protein>
<name>A0A2H0TXB1_9BACT</name>
<dbReference type="SUPFAM" id="SSF89623">
    <property type="entry name" value="Ribose/Galactose isomerase RpiB/AlsB"/>
    <property type="match status" value="1"/>
</dbReference>
<dbReference type="NCBIfam" id="NF004051">
    <property type="entry name" value="PRK05571.1"/>
    <property type="match status" value="1"/>
</dbReference>
<gene>
    <name evidence="2" type="ORF">COU32_03655</name>
</gene>
<reference evidence="3" key="1">
    <citation type="submission" date="2017-09" db="EMBL/GenBank/DDBJ databases">
        <title>Depth-based differentiation of microbial function through sediment-hosted aquifers and enrichment of novel symbionts in the deep terrestrial subsurface.</title>
        <authorList>
            <person name="Probst A.J."/>
            <person name="Ladd B."/>
            <person name="Jarett J.K."/>
            <person name="Geller-Mcgrath D.E."/>
            <person name="Sieber C.M.K."/>
            <person name="Emerson J.B."/>
            <person name="Anantharaman K."/>
            <person name="Thomas B.C."/>
            <person name="Malmstrom R."/>
            <person name="Stieglmeier M."/>
            <person name="Klingl A."/>
            <person name="Woyke T."/>
            <person name="Ryan C.M."/>
            <person name="Banfield J.F."/>
        </authorList>
    </citation>
    <scope>NUCLEOTIDE SEQUENCE [LARGE SCALE GENOMIC DNA]</scope>
</reference>
<dbReference type="InterPro" id="IPR003500">
    <property type="entry name" value="RpiB_LacA_LacB"/>
</dbReference>